<dbReference type="Proteomes" id="UP000494163">
    <property type="component" value="Chromosome 3R"/>
</dbReference>
<protein>
    <submittedName>
        <fullName evidence="1">Maker240</fullName>
    </submittedName>
</protein>
<accession>A0A0M4F6Y0</accession>
<evidence type="ECO:0000313" key="2">
    <source>
        <dbReference type="Proteomes" id="UP000494163"/>
    </source>
</evidence>
<evidence type="ECO:0000313" key="1">
    <source>
        <dbReference type="EMBL" id="ALC47532.1"/>
    </source>
</evidence>
<reference evidence="1 2" key="1">
    <citation type="submission" date="2015-08" db="EMBL/GenBank/DDBJ databases">
        <title>Ancestral chromatin configuration constrains chromatin evolution on differentiating sex chromosomes in Drosophila.</title>
        <authorList>
            <person name="Zhou Q."/>
            <person name="Bachtrog D."/>
        </authorList>
    </citation>
    <scope>NUCLEOTIDE SEQUENCE [LARGE SCALE GENOMIC DNA]</scope>
    <source>
        <tissue evidence="1">Whole larvae</tissue>
    </source>
</reference>
<gene>
    <name evidence="1" type="ORF">Dbus_chr3Rg2282</name>
</gene>
<dbReference type="EMBL" id="CP012526">
    <property type="protein sequence ID" value="ALC47532.1"/>
    <property type="molecule type" value="Genomic_DNA"/>
</dbReference>
<proteinExistence type="predicted"/>
<sequence>MLNRRRWMMSRQRLSINIAAFGCIRSIWICPSLGIIARSIHLTLFSMESLSKINETTRIRKQCIH</sequence>
<name>A0A0M4F6Y0_DROBS</name>
<dbReference type="AlphaFoldDB" id="A0A0M4F6Y0"/>
<organism evidence="1 2">
    <name type="scientific">Drosophila busckii</name>
    <name type="common">Fruit fly</name>
    <dbReference type="NCBI Taxonomy" id="30019"/>
    <lineage>
        <taxon>Eukaryota</taxon>
        <taxon>Metazoa</taxon>
        <taxon>Ecdysozoa</taxon>
        <taxon>Arthropoda</taxon>
        <taxon>Hexapoda</taxon>
        <taxon>Insecta</taxon>
        <taxon>Pterygota</taxon>
        <taxon>Neoptera</taxon>
        <taxon>Endopterygota</taxon>
        <taxon>Diptera</taxon>
        <taxon>Brachycera</taxon>
        <taxon>Muscomorpha</taxon>
        <taxon>Ephydroidea</taxon>
        <taxon>Drosophilidae</taxon>
        <taxon>Drosophila</taxon>
    </lineage>
</organism>
<keyword evidence="2" id="KW-1185">Reference proteome</keyword>